<reference evidence="3 4" key="1">
    <citation type="submission" date="2019-06" db="EMBL/GenBank/DDBJ databases">
        <title>Streptomyces sporangiiformans sp. nov., a novel actinomycete isolated from soil in Mount Song.</title>
        <authorList>
            <person name="Han L."/>
        </authorList>
    </citation>
    <scope>NUCLEOTIDE SEQUENCE [LARGE SCALE GENOMIC DNA]</scope>
    <source>
        <strain evidence="3 4">NEAU-SSA 1</strain>
    </source>
</reference>
<evidence type="ECO:0000256" key="1">
    <source>
        <dbReference type="ARBA" id="ARBA00022527"/>
    </source>
</evidence>
<keyword evidence="4" id="KW-1185">Reference proteome</keyword>
<evidence type="ECO:0000259" key="2">
    <source>
        <dbReference type="Pfam" id="PF13581"/>
    </source>
</evidence>
<evidence type="ECO:0000313" key="3">
    <source>
        <dbReference type="EMBL" id="TPQ18621.1"/>
    </source>
</evidence>
<evidence type="ECO:0000313" key="4">
    <source>
        <dbReference type="Proteomes" id="UP000317378"/>
    </source>
</evidence>
<feature type="domain" description="Histidine kinase/HSP90-like ATPase" evidence="2">
    <location>
        <begin position="26"/>
        <end position="135"/>
    </location>
</feature>
<keyword evidence="1" id="KW-0808">Transferase</keyword>
<name>A0A505DKM4_9ACTN</name>
<dbReference type="GO" id="GO:0004674">
    <property type="term" value="F:protein serine/threonine kinase activity"/>
    <property type="evidence" value="ECO:0007669"/>
    <property type="project" value="UniProtKB-KW"/>
</dbReference>
<comment type="caution">
    <text evidence="3">The sequence shown here is derived from an EMBL/GenBank/DDBJ whole genome shotgun (WGS) entry which is preliminary data.</text>
</comment>
<dbReference type="InterPro" id="IPR050267">
    <property type="entry name" value="Anti-sigma-factor_SerPK"/>
</dbReference>
<accession>A0A505DKM4</accession>
<dbReference type="CDD" id="cd16936">
    <property type="entry name" value="HATPase_RsbW-like"/>
    <property type="match status" value="1"/>
</dbReference>
<keyword evidence="3" id="KW-0547">Nucleotide-binding</keyword>
<organism evidence="3 4">
    <name type="scientific">Streptomyces sporangiiformans</name>
    <dbReference type="NCBI Taxonomy" id="2315329"/>
    <lineage>
        <taxon>Bacteria</taxon>
        <taxon>Bacillati</taxon>
        <taxon>Actinomycetota</taxon>
        <taxon>Actinomycetes</taxon>
        <taxon>Kitasatosporales</taxon>
        <taxon>Streptomycetaceae</taxon>
        <taxon>Streptomyces</taxon>
    </lineage>
</organism>
<dbReference type="InterPro" id="IPR036890">
    <property type="entry name" value="HATPase_C_sf"/>
</dbReference>
<proteinExistence type="predicted"/>
<dbReference type="Pfam" id="PF13581">
    <property type="entry name" value="HATPase_c_2"/>
    <property type="match status" value="1"/>
</dbReference>
<gene>
    <name evidence="3" type="ORF">FGD71_030175</name>
</gene>
<dbReference type="Proteomes" id="UP000317378">
    <property type="component" value="Unassembled WGS sequence"/>
</dbReference>
<keyword evidence="1" id="KW-0418">Kinase</keyword>
<dbReference type="EMBL" id="VCHX02000173">
    <property type="protein sequence ID" value="TPQ18621.1"/>
    <property type="molecule type" value="Genomic_DNA"/>
</dbReference>
<sequence>MEPLSSSSEASAMPTLVHRFVLAGTEREVPLARRIVVDKVRAWGVPMDEETADSVRLVASELITNAVVHGEGPVTVALHYRLGHLVIEVLDANPSAPQMSCPQADDESGRGLALVDLLASRSDWEPSGRGKRVWAEIALPTAAPAMRAAVLRRLFALWPKGEGVAEPEPLSLAVE</sequence>
<dbReference type="PANTHER" id="PTHR35526:SF3">
    <property type="entry name" value="ANTI-SIGMA-F FACTOR RSBW"/>
    <property type="match status" value="1"/>
</dbReference>
<keyword evidence="1" id="KW-0723">Serine/threonine-protein kinase</keyword>
<protein>
    <submittedName>
        <fullName evidence="3">ATP-binding protein</fullName>
    </submittedName>
</protein>
<dbReference type="Gene3D" id="3.30.565.10">
    <property type="entry name" value="Histidine kinase-like ATPase, C-terminal domain"/>
    <property type="match status" value="1"/>
</dbReference>
<dbReference type="PANTHER" id="PTHR35526">
    <property type="entry name" value="ANTI-SIGMA-F FACTOR RSBW-RELATED"/>
    <property type="match status" value="1"/>
</dbReference>
<dbReference type="SUPFAM" id="SSF55874">
    <property type="entry name" value="ATPase domain of HSP90 chaperone/DNA topoisomerase II/histidine kinase"/>
    <property type="match status" value="1"/>
</dbReference>
<dbReference type="InterPro" id="IPR003594">
    <property type="entry name" value="HATPase_dom"/>
</dbReference>
<dbReference type="GO" id="GO:0005524">
    <property type="term" value="F:ATP binding"/>
    <property type="evidence" value="ECO:0007669"/>
    <property type="project" value="UniProtKB-KW"/>
</dbReference>
<keyword evidence="3" id="KW-0067">ATP-binding</keyword>
<dbReference type="AlphaFoldDB" id="A0A505DKM4"/>
<dbReference type="OrthoDB" id="4320214at2"/>